<organism evidence="1 2">
    <name type="scientific">Apiospora saccharicola</name>
    <dbReference type="NCBI Taxonomy" id="335842"/>
    <lineage>
        <taxon>Eukaryota</taxon>
        <taxon>Fungi</taxon>
        <taxon>Dikarya</taxon>
        <taxon>Ascomycota</taxon>
        <taxon>Pezizomycotina</taxon>
        <taxon>Sordariomycetes</taxon>
        <taxon>Xylariomycetidae</taxon>
        <taxon>Amphisphaeriales</taxon>
        <taxon>Apiosporaceae</taxon>
        <taxon>Apiospora</taxon>
    </lineage>
</organism>
<accession>A0ABR1VKG1</accession>
<keyword evidence="2" id="KW-1185">Reference proteome</keyword>
<dbReference type="Proteomes" id="UP001446871">
    <property type="component" value="Unassembled WGS sequence"/>
</dbReference>
<gene>
    <name evidence="1" type="ORF">PG996_005073</name>
</gene>
<reference evidence="1 2" key="1">
    <citation type="submission" date="2023-01" db="EMBL/GenBank/DDBJ databases">
        <title>Analysis of 21 Apiospora genomes using comparative genomics revels a genus with tremendous synthesis potential of carbohydrate active enzymes and secondary metabolites.</title>
        <authorList>
            <person name="Sorensen T."/>
        </authorList>
    </citation>
    <scope>NUCLEOTIDE SEQUENCE [LARGE SCALE GENOMIC DNA]</scope>
    <source>
        <strain evidence="1 2">CBS 83171</strain>
    </source>
</reference>
<comment type="caution">
    <text evidence="1">The sequence shown here is derived from an EMBL/GenBank/DDBJ whole genome shotgun (WGS) entry which is preliminary data.</text>
</comment>
<protein>
    <submittedName>
        <fullName evidence="1">Uncharacterized protein</fullName>
    </submittedName>
</protein>
<proteinExistence type="predicted"/>
<evidence type="ECO:0000313" key="2">
    <source>
        <dbReference type="Proteomes" id="UP001446871"/>
    </source>
</evidence>
<sequence length="81" mass="8331">MAGGGVPLRSYRNKVKARVAGNTGIEANLGRVKASVKISKHPGAGGTGASQKSRVGQGWLLLSLSPNHTAKADSPEYCDSI</sequence>
<name>A0ABR1VKG1_9PEZI</name>
<evidence type="ECO:0000313" key="1">
    <source>
        <dbReference type="EMBL" id="KAK8071725.1"/>
    </source>
</evidence>
<dbReference type="EMBL" id="JAQQWM010000003">
    <property type="protein sequence ID" value="KAK8071725.1"/>
    <property type="molecule type" value="Genomic_DNA"/>
</dbReference>